<dbReference type="CDD" id="cd11572">
    <property type="entry name" value="RlmI_M_like"/>
    <property type="match status" value="1"/>
</dbReference>
<evidence type="ECO:0000256" key="4">
    <source>
        <dbReference type="ARBA" id="ARBA00022603"/>
    </source>
</evidence>
<dbReference type="GO" id="GO:0003723">
    <property type="term" value="F:RNA binding"/>
    <property type="evidence" value="ECO:0007669"/>
    <property type="project" value="UniProtKB-KW"/>
</dbReference>
<evidence type="ECO:0000313" key="11">
    <source>
        <dbReference type="Proteomes" id="UP000050514"/>
    </source>
</evidence>
<dbReference type="CDD" id="cd21153">
    <property type="entry name" value="PUA_RlmI"/>
    <property type="match status" value="1"/>
</dbReference>
<dbReference type="OrthoDB" id="9805492at2"/>
<dbReference type="EMBL" id="LGHJ01000016">
    <property type="protein sequence ID" value="KPL74945.1"/>
    <property type="molecule type" value="Genomic_DNA"/>
</dbReference>
<keyword evidence="3" id="KW-0698">rRNA processing</keyword>
<dbReference type="GO" id="GO:0006364">
    <property type="term" value="P:rRNA processing"/>
    <property type="evidence" value="ECO:0007669"/>
    <property type="project" value="UniProtKB-KW"/>
</dbReference>
<evidence type="ECO:0000256" key="8">
    <source>
        <dbReference type="ARBA" id="ARBA00038091"/>
    </source>
</evidence>
<reference evidence="10 11" key="1">
    <citation type="submission" date="2015-07" db="EMBL/GenBank/DDBJ databases">
        <title>Draft genome of Bellilinea caldifistulae DSM 17877.</title>
        <authorList>
            <person name="Hemp J."/>
            <person name="Ward L.M."/>
            <person name="Pace L.A."/>
            <person name="Fischer W.W."/>
        </authorList>
    </citation>
    <scope>NUCLEOTIDE SEQUENCE [LARGE SCALE GENOMIC DNA]</scope>
    <source>
        <strain evidence="10 11">GOMI-1</strain>
    </source>
</reference>
<dbReference type="InterPro" id="IPR029063">
    <property type="entry name" value="SAM-dependent_MTases_sf"/>
</dbReference>
<organism evidence="10 11">
    <name type="scientific">Bellilinea caldifistulae</name>
    <dbReference type="NCBI Taxonomy" id="360411"/>
    <lineage>
        <taxon>Bacteria</taxon>
        <taxon>Bacillati</taxon>
        <taxon>Chloroflexota</taxon>
        <taxon>Anaerolineae</taxon>
        <taxon>Anaerolineales</taxon>
        <taxon>Anaerolineaceae</taxon>
        <taxon>Bellilinea</taxon>
    </lineage>
</organism>
<evidence type="ECO:0000259" key="9">
    <source>
        <dbReference type="SMART" id="SM00359"/>
    </source>
</evidence>
<dbReference type="SUPFAM" id="SSF88697">
    <property type="entry name" value="PUA domain-like"/>
    <property type="match status" value="1"/>
</dbReference>
<dbReference type="PANTHER" id="PTHR42873">
    <property type="entry name" value="RIBOSOMAL RNA LARGE SUBUNIT METHYLTRANSFERASE"/>
    <property type="match status" value="1"/>
</dbReference>
<dbReference type="RefSeq" id="WP_061915929.1">
    <property type="nucleotide sequence ID" value="NZ_DF967971.1"/>
</dbReference>
<accession>A0A0P6XRD9</accession>
<dbReference type="Gene3D" id="3.30.750.80">
    <property type="entry name" value="RNA methyltransferase domain (HRMD) like"/>
    <property type="match status" value="1"/>
</dbReference>
<keyword evidence="6" id="KW-0949">S-adenosyl-L-methionine</keyword>
<dbReference type="PROSITE" id="PS50890">
    <property type="entry name" value="PUA"/>
    <property type="match status" value="1"/>
</dbReference>
<dbReference type="GO" id="GO:0005737">
    <property type="term" value="C:cytoplasm"/>
    <property type="evidence" value="ECO:0007669"/>
    <property type="project" value="UniProtKB-SubCell"/>
</dbReference>
<dbReference type="SUPFAM" id="SSF53335">
    <property type="entry name" value="S-adenosyl-L-methionine-dependent methyltransferases"/>
    <property type="match status" value="1"/>
</dbReference>
<dbReference type="PATRIC" id="fig|360411.5.peg.2722"/>
<dbReference type="STRING" id="360411.AC812_10535"/>
<dbReference type="Gene3D" id="3.40.50.150">
    <property type="entry name" value="Vaccinia Virus protein VP39"/>
    <property type="match status" value="1"/>
</dbReference>
<dbReference type="Gene3D" id="2.30.130.10">
    <property type="entry name" value="PUA domain"/>
    <property type="match status" value="1"/>
</dbReference>
<dbReference type="PANTHER" id="PTHR42873:SF1">
    <property type="entry name" value="S-ADENOSYLMETHIONINE-DEPENDENT METHYLTRANSFERASE DOMAIN-CONTAINING PROTEIN"/>
    <property type="match status" value="1"/>
</dbReference>
<dbReference type="InterPro" id="IPR015947">
    <property type="entry name" value="PUA-like_sf"/>
</dbReference>
<sequence>MGGKRVILKAGKEKSILQRHPWIFSGAVASVAGDPQIGETVEVCNDRGERLGWAAYSPHSSIRARVWSFNPNEVINPEFFMRKIQAALRLREVLNLNEQTNAYRLIHGEADGMPGMIVDLYPETAVVQILSAGAEYWRDVIVDQIQQITGCKAVVERSDVEVRQLEGLPFREGVIRGRDVPQRLKIIENGIQYWVDVMGGQKTGFYLDQRQNRKRLTDLARDREVLNAFCYTGGFTLSALAGGAKSVLSIDSSAAALHLAEENLKLNGFDPTKNEWLEANVFEELRRLRDRNKKFDLIVLDPPKFAPTSAQAQKAARAYKDINLLGFKLLRSGGILVTFSCSGGVSRDLFQKIVADAALDAGVNAKIIEVLSQSGDHPVALNFPESAYLKGFICVAE</sequence>
<dbReference type="GO" id="GO:0032259">
    <property type="term" value="P:methylation"/>
    <property type="evidence" value="ECO:0007669"/>
    <property type="project" value="UniProtKB-KW"/>
</dbReference>
<evidence type="ECO:0000313" key="10">
    <source>
        <dbReference type="EMBL" id="KPL74945.1"/>
    </source>
</evidence>
<dbReference type="InterPro" id="IPR041532">
    <property type="entry name" value="RlmI-like_PUA"/>
</dbReference>
<dbReference type="GO" id="GO:0008168">
    <property type="term" value="F:methyltransferase activity"/>
    <property type="evidence" value="ECO:0007669"/>
    <property type="project" value="UniProtKB-KW"/>
</dbReference>
<dbReference type="SMART" id="SM00359">
    <property type="entry name" value="PUA"/>
    <property type="match status" value="1"/>
</dbReference>
<feature type="domain" description="PUA" evidence="9">
    <location>
        <begin position="4"/>
        <end position="89"/>
    </location>
</feature>
<keyword evidence="2" id="KW-0963">Cytoplasm</keyword>
<evidence type="ECO:0000256" key="2">
    <source>
        <dbReference type="ARBA" id="ARBA00022490"/>
    </source>
</evidence>
<dbReference type="InterPro" id="IPR036974">
    <property type="entry name" value="PUA_sf"/>
</dbReference>
<evidence type="ECO:0000256" key="5">
    <source>
        <dbReference type="ARBA" id="ARBA00022679"/>
    </source>
</evidence>
<proteinExistence type="inferred from homology"/>
<evidence type="ECO:0000256" key="6">
    <source>
        <dbReference type="ARBA" id="ARBA00022691"/>
    </source>
</evidence>
<dbReference type="Proteomes" id="UP000050514">
    <property type="component" value="Unassembled WGS sequence"/>
</dbReference>
<keyword evidence="11" id="KW-1185">Reference proteome</keyword>
<dbReference type="CDD" id="cd02440">
    <property type="entry name" value="AdoMet_MTases"/>
    <property type="match status" value="1"/>
</dbReference>
<keyword evidence="5 10" id="KW-0808">Transferase</keyword>
<keyword evidence="7" id="KW-0694">RNA-binding</keyword>
<dbReference type="Pfam" id="PF17785">
    <property type="entry name" value="PUA_3"/>
    <property type="match status" value="1"/>
</dbReference>
<evidence type="ECO:0000256" key="7">
    <source>
        <dbReference type="ARBA" id="ARBA00022884"/>
    </source>
</evidence>
<evidence type="ECO:0000256" key="1">
    <source>
        <dbReference type="ARBA" id="ARBA00004496"/>
    </source>
</evidence>
<comment type="caution">
    <text evidence="10">The sequence shown here is derived from an EMBL/GenBank/DDBJ whole genome shotgun (WGS) entry which is preliminary data.</text>
</comment>
<keyword evidence="4 10" id="KW-0489">Methyltransferase</keyword>
<comment type="similarity">
    <text evidence="8">Belongs to the methyltransferase superfamily. RlmI family.</text>
</comment>
<gene>
    <name evidence="10" type="ORF">AC812_10535</name>
</gene>
<comment type="subcellular location">
    <subcellularLocation>
        <location evidence="1">Cytoplasm</location>
    </subcellularLocation>
</comment>
<name>A0A0P6XRD9_9CHLR</name>
<dbReference type="InterPro" id="IPR002478">
    <property type="entry name" value="PUA"/>
</dbReference>
<dbReference type="AlphaFoldDB" id="A0A0P6XRD9"/>
<evidence type="ECO:0000256" key="3">
    <source>
        <dbReference type="ARBA" id="ARBA00022552"/>
    </source>
</evidence>
<dbReference type="Pfam" id="PF10672">
    <property type="entry name" value="Methyltrans_SAM"/>
    <property type="match status" value="1"/>
</dbReference>
<protein>
    <submittedName>
        <fullName evidence="10">23S rRNA methyltransferase</fullName>
    </submittedName>
</protein>
<dbReference type="InterPro" id="IPR019614">
    <property type="entry name" value="SAM-dep_methyl-trfase"/>
</dbReference>